<evidence type="ECO:0000313" key="2">
    <source>
        <dbReference type="Proteomes" id="UP001197247"/>
    </source>
</evidence>
<dbReference type="RefSeq" id="WP_214159256.1">
    <property type="nucleotide sequence ID" value="NZ_JAHBAY010000013.1"/>
</dbReference>
<organism evidence="1 2">
    <name type="scientific">Kineosporia corallincola</name>
    <dbReference type="NCBI Taxonomy" id="2835133"/>
    <lineage>
        <taxon>Bacteria</taxon>
        <taxon>Bacillati</taxon>
        <taxon>Actinomycetota</taxon>
        <taxon>Actinomycetes</taxon>
        <taxon>Kineosporiales</taxon>
        <taxon>Kineosporiaceae</taxon>
        <taxon>Kineosporia</taxon>
    </lineage>
</organism>
<reference evidence="1 2" key="1">
    <citation type="submission" date="2021-05" db="EMBL/GenBank/DDBJ databases">
        <title>Kineosporia and Streptomyces sp. nov. two new marine actinobacteria isolated from Coral.</title>
        <authorList>
            <person name="Buangrab K."/>
            <person name="Sutthacheep M."/>
            <person name="Yeemin T."/>
            <person name="Harunari E."/>
            <person name="Igarashi Y."/>
            <person name="Kanchanasin P."/>
            <person name="Tanasupawat S."/>
            <person name="Phongsopitanun W."/>
        </authorList>
    </citation>
    <scope>NUCLEOTIDE SEQUENCE [LARGE SCALE GENOMIC DNA]</scope>
    <source>
        <strain evidence="1 2">J2-2</strain>
    </source>
</reference>
<dbReference type="Gene3D" id="1.20.120.450">
    <property type="entry name" value="dinb family like domain"/>
    <property type="match status" value="1"/>
</dbReference>
<dbReference type="InterPro" id="IPR007061">
    <property type="entry name" value="MST-like"/>
</dbReference>
<dbReference type="Pfam" id="PF04978">
    <property type="entry name" value="MST"/>
    <property type="match status" value="1"/>
</dbReference>
<dbReference type="SUPFAM" id="SSF109854">
    <property type="entry name" value="DinB/YfiT-like putative metalloenzymes"/>
    <property type="match status" value="1"/>
</dbReference>
<proteinExistence type="predicted"/>
<accession>A0ABS5TPG8</accession>
<keyword evidence="2" id="KW-1185">Reference proteome</keyword>
<comment type="caution">
    <text evidence="1">The sequence shown here is derived from an EMBL/GenBank/DDBJ whole genome shotgun (WGS) entry which is preliminary data.</text>
</comment>
<evidence type="ECO:0000313" key="1">
    <source>
        <dbReference type="EMBL" id="MBT0772718.1"/>
    </source>
</evidence>
<name>A0ABS5TPG8_9ACTN</name>
<dbReference type="InterPro" id="IPR034660">
    <property type="entry name" value="DinB/YfiT-like"/>
</dbReference>
<sequence length="180" mass="20049">MSITQDSRQATGTGQEATELLETLAERRFFLRQTVRNLTLDQATSRPTVSELTLAGLVKHVGEMEAQWVRFIVEGTEAVALPENWESDPSFWREGWRLAEGESLENALATWETIAAHTEEVVRGLPDLNVAHALPPAPWFRPGASWSARRTLLHLIGEISQHSGHADIIRESIDGQKTMG</sequence>
<dbReference type="Proteomes" id="UP001197247">
    <property type="component" value="Unassembled WGS sequence"/>
</dbReference>
<protein>
    <submittedName>
        <fullName evidence="1">DinB family protein</fullName>
    </submittedName>
</protein>
<gene>
    <name evidence="1" type="ORF">KIH74_27485</name>
</gene>
<dbReference type="EMBL" id="JAHBAY010000013">
    <property type="protein sequence ID" value="MBT0772718.1"/>
    <property type="molecule type" value="Genomic_DNA"/>
</dbReference>